<comment type="caution">
    <text evidence="2">The sequence shown here is derived from an EMBL/GenBank/DDBJ whole genome shotgun (WGS) entry which is preliminary data.</text>
</comment>
<keyword evidence="3" id="KW-1185">Reference proteome</keyword>
<proteinExistence type="predicted"/>
<dbReference type="Proteomes" id="UP000269221">
    <property type="component" value="Unassembled WGS sequence"/>
</dbReference>
<feature type="region of interest" description="Disordered" evidence="1">
    <location>
        <begin position="1"/>
        <end position="23"/>
    </location>
</feature>
<gene>
    <name evidence="2" type="ORF">DUI87_17897</name>
</gene>
<accession>A0A3M0KC26</accession>
<dbReference type="AlphaFoldDB" id="A0A3M0KC26"/>
<organism evidence="2 3">
    <name type="scientific">Hirundo rustica rustica</name>
    <dbReference type="NCBI Taxonomy" id="333673"/>
    <lineage>
        <taxon>Eukaryota</taxon>
        <taxon>Metazoa</taxon>
        <taxon>Chordata</taxon>
        <taxon>Craniata</taxon>
        <taxon>Vertebrata</taxon>
        <taxon>Euteleostomi</taxon>
        <taxon>Archelosauria</taxon>
        <taxon>Archosauria</taxon>
        <taxon>Dinosauria</taxon>
        <taxon>Saurischia</taxon>
        <taxon>Theropoda</taxon>
        <taxon>Coelurosauria</taxon>
        <taxon>Aves</taxon>
        <taxon>Neognathae</taxon>
        <taxon>Neoaves</taxon>
        <taxon>Telluraves</taxon>
        <taxon>Australaves</taxon>
        <taxon>Passeriformes</taxon>
        <taxon>Sylvioidea</taxon>
        <taxon>Hirundinidae</taxon>
        <taxon>Hirundo</taxon>
    </lineage>
</organism>
<dbReference type="EMBL" id="QRBI01000123">
    <property type="protein sequence ID" value="RMC04727.1"/>
    <property type="molecule type" value="Genomic_DNA"/>
</dbReference>
<name>A0A3M0KC26_HIRRU</name>
<reference evidence="2 3" key="1">
    <citation type="submission" date="2018-07" db="EMBL/GenBank/DDBJ databases">
        <title>A high quality draft genome assembly of the barn swallow (H. rustica rustica).</title>
        <authorList>
            <person name="Formenti G."/>
            <person name="Chiara M."/>
            <person name="Poveda L."/>
            <person name="Francoijs K.-J."/>
            <person name="Bonisoli-Alquati A."/>
            <person name="Canova L."/>
            <person name="Gianfranceschi L."/>
            <person name="Horner D.S."/>
            <person name="Saino N."/>
        </authorList>
    </citation>
    <scope>NUCLEOTIDE SEQUENCE [LARGE SCALE GENOMIC DNA]</scope>
    <source>
        <strain evidence="2">Chelidonia</strain>
        <tissue evidence="2">Blood</tissue>
    </source>
</reference>
<evidence type="ECO:0000256" key="1">
    <source>
        <dbReference type="SAM" id="MobiDB-lite"/>
    </source>
</evidence>
<sequence>MERERAGKRGAGQRDGPAFSSTRGGEYRLHVILAITTMPNPAALLVCQIEEDVDKSQNIALLIVEKMPV</sequence>
<protein>
    <submittedName>
        <fullName evidence="2">Uncharacterized protein</fullName>
    </submittedName>
</protein>
<evidence type="ECO:0000313" key="2">
    <source>
        <dbReference type="EMBL" id="RMC04727.1"/>
    </source>
</evidence>
<evidence type="ECO:0000313" key="3">
    <source>
        <dbReference type="Proteomes" id="UP000269221"/>
    </source>
</evidence>